<name>G0YPZ6_9CAUD</name>
<dbReference type="Proteomes" id="UP000008892">
    <property type="component" value="Segment"/>
</dbReference>
<keyword evidence="2" id="KW-1185">Reference proteome</keyword>
<dbReference type="GeneID" id="14010478"/>
<sequence>MNRNDIILVECLEASLQEDLSHLRDGFAADCLKKVFDTESAMQIAHKPGLATTLAKVCYLMADEMMKARHIEPVKVEINKEWH</sequence>
<dbReference type="RefSeq" id="YP_007004697.1">
    <property type="nucleotide sequence ID" value="NC_019504.1"/>
</dbReference>
<proteinExistence type="predicted"/>
<dbReference type="KEGG" id="vg:14010478"/>
<evidence type="ECO:0000313" key="1">
    <source>
        <dbReference type="EMBL" id="AEJ81423.1"/>
    </source>
</evidence>
<evidence type="ECO:0000313" key="2">
    <source>
        <dbReference type="Proteomes" id="UP000008892"/>
    </source>
</evidence>
<accession>G0YPZ6</accession>
<protein>
    <submittedName>
        <fullName evidence="1">Gp47</fullName>
    </submittedName>
</protein>
<reference evidence="1 2" key="1">
    <citation type="journal article" date="2011" name="Appl. Environ. Microbiol.">
        <title>Novel Virulent and Broad-Host-Range Erwinia amylovora Bacteriophages Reveal a High Degree of Mosaicism and a Relationship to Enterobacteriaceae Phages.</title>
        <authorList>
            <person name="Born Y."/>
            <person name="Fieseler L."/>
            <person name="Marazzi J."/>
            <person name="Lurz R."/>
            <person name="Duffy B."/>
            <person name="Loessner M.J."/>
        </authorList>
    </citation>
    <scope>NUCLEOTIDE SEQUENCE [LARGE SCALE GENOMIC DNA]</scope>
</reference>
<organism evidence="1 2">
    <name type="scientific">Erwinia phage vB_EamM-Y2</name>
    <dbReference type="NCBI Taxonomy" id="1051676"/>
    <lineage>
        <taxon>Viruses</taxon>
        <taxon>Duplodnaviria</taxon>
        <taxon>Heunggongvirae</taxon>
        <taxon>Uroviricota</taxon>
        <taxon>Caudoviricetes</taxon>
        <taxon>Chaseviridae</taxon>
        <taxon>Cleopatravirinae</taxon>
        <taxon>Loessnervirus</taxon>
        <taxon>Loessnervirus Y2</taxon>
    </lineage>
</organism>
<dbReference type="EMBL" id="HQ728264">
    <property type="protein sequence ID" value="AEJ81423.1"/>
    <property type="molecule type" value="Genomic_DNA"/>
</dbReference>